<comment type="caution">
    <text evidence="1">The sequence shown here is derived from an EMBL/GenBank/DDBJ whole genome shotgun (WGS) entry which is preliminary data.</text>
</comment>
<gene>
    <name evidence="1" type="ORF">TL16_g07780</name>
</gene>
<dbReference type="Proteomes" id="UP001162640">
    <property type="component" value="Unassembled WGS sequence"/>
</dbReference>
<name>A0A9W7B0K3_9STRA</name>
<sequence length="136" mass="15569">MNARGFPSTESMISLHVTRAGAAMVNGIYLPKSPTEIPVGFVKTCDEMGWESKRMWERLAVPKENKTWWLKDDDSYIYYNFGDGRWWIDGPDGKGMYVVKDFEKADKPPEKGWMRLTNMDGPAPEVVVITEDESEL</sequence>
<evidence type="ECO:0000313" key="1">
    <source>
        <dbReference type="EMBL" id="GMH78383.1"/>
    </source>
</evidence>
<protein>
    <submittedName>
        <fullName evidence="1">Uncharacterized protein</fullName>
    </submittedName>
</protein>
<organism evidence="1 2">
    <name type="scientific">Triparma laevis f. inornata</name>
    <dbReference type="NCBI Taxonomy" id="1714386"/>
    <lineage>
        <taxon>Eukaryota</taxon>
        <taxon>Sar</taxon>
        <taxon>Stramenopiles</taxon>
        <taxon>Ochrophyta</taxon>
        <taxon>Bolidophyceae</taxon>
        <taxon>Parmales</taxon>
        <taxon>Triparmaceae</taxon>
        <taxon>Triparma</taxon>
    </lineage>
</organism>
<dbReference type="AlphaFoldDB" id="A0A9W7B0K3"/>
<dbReference type="EMBL" id="BLQM01000249">
    <property type="protein sequence ID" value="GMH78383.1"/>
    <property type="molecule type" value="Genomic_DNA"/>
</dbReference>
<reference evidence="2" key="1">
    <citation type="journal article" date="2023" name="Commun. Biol.">
        <title>Genome analysis of Parmales, the sister group of diatoms, reveals the evolutionary specialization of diatoms from phago-mixotrophs to photoautotrophs.</title>
        <authorList>
            <person name="Ban H."/>
            <person name="Sato S."/>
            <person name="Yoshikawa S."/>
            <person name="Yamada K."/>
            <person name="Nakamura Y."/>
            <person name="Ichinomiya M."/>
            <person name="Sato N."/>
            <person name="Blanc-Mathieu R."/>
            <person name="Endo H."/>
            <person name="Kuwata A."/>
            <person name="Ogata H."/>
        </authorList>
    </citation>
    <scope>NUCLEOTIDE SEQUENCE [LARGE SCALE GENOMIC DNA]</scope>
</reference>
<evidence type="ECO:0000313" key="2">
    <source>
        <dbReference type="Proteomes" id="UP001162640"/>
    </source>
</evidence>
<accession>A0A9W7B0K3</accession>
<proteinExistence type="predicted"/>